<dbReference type="Proteomes" id="UP000614741">
    <property type="component" value="Unassembled WGS sequence"/>
</dbReference>
<dbReference type="EMBL" id="BONP01000001">
    <property type="protein sequence ID" value="GIG38342.1"/>
    <property type="molecule type" value="Genomic_DNA"/>
</dbReference>
<name>A0ABQ4DG83_9CELL</name>
<evidence type="ECO:0000313" key="3">
    <source>
        <dbReference type="Proteomes" id="UP000614741"/>
    </source>
</evidence>
<gene>
    <name evidence="2" type="ORF">Cph01nite_01040</name>
</gene>
<protein>
    <recommendedName>
        <fullName evidence="4">Ig-like domain-containing protein</fullName>
    </recommendedName>
</protein>
<evidence type="ECO:0008006" key="4">
    <source>
        <dbReference type="Google" id="ProtNLM"/>
    </source>
</evidence>
<sequence length="165" mass="16814">MQVFVLVDVLLLVILVVLVAQLPSRMRADAGPVSTPAPSAPAATATAGGGDGTDPVAFSLPSGNITCEMSAEGVLCTIGSFTYAAPQVTGCEAETGHVVRLDDDGFRFECEDDGVPSVPQGAELAYGSRESVGAYTCASGTDGVTCLDDAGVGFRLARAQWTTLP</sequence>
<feature type="region of interest" description="Disordered" evidence="1">
    <location>
        <begin position="29"/>
        <end position="50"/>
    </location>
</feature>
<evidence type="ECO:0000256" key="1">
    <source>
        <dbReference type="SAM" id="MobiDB-lite"/>
    </source>
</evidence>
<comment type="caution">
    <text evidence="2">The sequence shown here is derived from an EMBL/GenBank/DDBJ whole genome shotgun (WGS) entry which is preliminary data.</text>
</comment>
<feature type="compositionally biased region" description="Low complexity" evidence="1">
    <location>
        <begin position="30"/>
        <end position="46"/>
    </location>
</feature>
<reference evidence="2 3" key="1">
    <citation type="submission" date="2021-01" db="EMBL/GenBank/DDBJ databases">
        <title>Whole genome shotgun sequence of Cellulomonas phragmiteti NBRC 110785.</title>
        <authorList>
            <person name="Komaki H."/>
            <person name="Tamura T."/>
        </authorList>
    </citation>
    <scope>NUCLEOTIDE SEQUENCE [LARGE SCALE GENOMIC DNA]</scope>
    <source>
        <strain evidence="2 3">NBRC 110785</strain>
    </source>
</reference>
<organism evidence="2 3">
    <name type="scientific">Cellulomonas phragmiteti</name>
    <dbReference type="NCBI Taxonomy" id="478780"/>
    <lineage>
        <taxon>Bacteria</taxon>
        <taxon>Bacillati</taxon>
        <taxon>Actinomycetota</taxon>
        <taxon>Actinomycetes</taxon>
        <taxon>Micrococcales</taxon>
        <taxon>Cellulomonadaceae</taxon>
        <taxon>Cellulomonas</taxon>
    </lineage>
</organism>
<keyword evidence="3" id="KW-1185">Reference proteome</keyword>
<accession>A0ABQ4DG83</accession>
<dbReference type="RefSeq" id="WP_203670408.1">
    <property type="nucleotide sequence ID" value="NZ_BONP01000001.1"/>
</dbReference>
<evidence type="ECO:0000313" key="2">
    <source>
        <dbReference type="EMBL" id="GIG38342.1"/>
    </source>
</evidence>
<proteinExistence type="predicted"/>